<dbReference type="CDD" id="cd05233">
    <property type="entry name" value="SDR_c"/>
    <property type="match status" value="1"/>
</dbReference>
<dbReference type="GeneID" id="68872518"/>
<dbReference type="FunFam" id="3.40.50.720:FF:000084">
    <property type="entry name" value="Short-chain dehydrogenase reductase"/>
    <property type="match status" value="1"/>
</dbReference>
<dbReference type="Pfam" id="PF13561">
    <property type="entry name" value="adh_short_C2"/>
    <property type="match status" value="1"/>
</dbReference>
<evidence type="ECO:0000313" key="5">
    <source>
        <dbReference type="Proteomes" id="UP000027746"/>
    </source>
</evidence>
<evidence type="ECO:0000256" key="1">
    <source>
        <dbReference type="ARBA" id="ARBA00006484"/>
    </source>
</evidence>
<dbReference type="RefSeq" id="WP_037927506.1">
    <property type="nucleotide sequence ID" value="NZ_CP054606.1"/>
</dbReference>
<dbReference type="AlphaFoldDB" id="A0A073IY79"/>
<evidence type="ECO:0000313" key="4">
    <source>
        <dbReference type="EMBL" id="KEJ95328.1"/>
    </source>
</evidence>
<evidence type="ECO:0000259" key="3">
    <source>
        <dbReference type="SMART" id="SM00822"/>
    </source>
</evidence>
<dbReference type="Gene3D" id="3.40.50.720">
    <property type="entry name" value="NAD(P)-binding Rossmann-like Domain"/>
    <property type="match status" value="1"/>
</dbReference>
<accession>A0A073IY79</accession>
<dbReference type="PROSITE" id="PS00061">
    <property type="entry name" value="ADH_SHORT"/>
    <property type="match status" value="1"/>
</dbReference>
<comment type="caution">
    <text evidence="4">The sequence shown here is derived from an EMBL/GenBank/DDBJ whole genome shotgun (WGS) entry which is preliminary data.</text>
</comment>
<comment type="similarity">
    <text evidence="1">Belongs to the short-chain dehydrogenases/reductases (SDR) family.</text>
</comment>
<evidence type="ECO:0000256" key="2">
    <source>
        <dbReference type="ARBA" id="ARBA00023002"/>
    </source>
</evidence>
<proteinExistence type="inferred from homology"/>
<keyword evidence="2" id="KW-0560">Oxidoreductase</keyword>
<protein>
    <recommendedName>
        <fullName evidence="3">Ketoreductase domain-containing protein</fullName>
    </recommendedName>
</protein>
<name>A0A073IY79_9RHOB</name>
<reference evidence="4 5" key="1">
    <citation type="submission" date="2014-01" db="EMBL/GenBank/DDBJ databases">
        <title>Sulfitobacter sp. H3 (MCCC 1A00686) Genome Sequencing.</title>
        <authorList>
            <person name="Lai Q."/>
            <person name="Hong Z."/>
        </authorList>
    </citation>
    <scope>NUCLEOTIDE SEQUENCE [LARGE SCALE GENOMIC DNA]</scope>
    <source>
        <strain evidence="4 5">H3</strain>
    </source>
</reference>
<dbReference type="OrthoDB" id="9779623at2"/>
<dbReference type="EMBL" id="JAMD01000007">
    <property type="protein sequence ID" value="KEJ95328.1"/>
    <property type="molecule type" value="Genomic_DNA"/>
</dbReference>
<dbReference type="SMART" id="SM00822">
    <property type="entry name" value="PKS_KR"/>
    <property type="match status" value="1"/>
</dbReference>
<dbReference type="GO" id="GO:0016491">
    <property type="term" value="F:oxidoreductase activity"/>
    <property type="evidence" value="ECO:0007669"/>
    <property type="project" value="UniProtKB-KW"/>
</dbReference>
<dbReference type="NCBIfam" id="NF005559">
    <property type="entry name" value="PRK07231.1"/>
    <property type="match status" value="1"/>
</dbReference>
<dbReference type="InterPro" id="IPR036291">
    <property type="entry name" value="NAD(P)-bd_dom_sf"/>
</dbReference>
<dbReference type="InterPro" id="IPR057326">
    <property type="entry name" value="KR_dom"/>
</dbReference>
<dbReference type="PRINTS" id="PR00080">
    <property type="entry name" value="SDRFAMILY"/>
</dbReference>
<gene>
    <name evidence="4" type="ORF">SUH3_22645</name>
</gene>
<dbReference type="InterPro" id="IPR020904">
    <property type="entry name" value="Sc_DH/Rdtase_CS"/>
</dbReference>
<dbReference type="Proteomes" id="UP000027746">
    <property type="component" value="Unassembled WGS sequence"/>
</dbReference>
<keyword evidence="5" id="KW-1185">Reference proteome</keyword>
<sequence length="260" mass="27479">MDWLNLKDRTVFITGAAGGIGRAVAQGFADQGARLALFDRDAEGLKAVADQLETAPLAMPLDLSDLAAVESTLNTAADLVGAPGILVNVAAMSTPALLAEVSEAAFHLQMTVNTTAALVAAQVFRRRRDTDRPAAIVNISSIAAQNPVPNGAAYSASKAALTSLTRQLAIEWGPEGIRCNLVSPGLILTPLSENFYSDPKDRKAREDVVPVRRIGLPQDIADAVLYLASDRASYVSGADVVVDGAFTQTLMTHIPRKRMT</sequence>
<organism evidence="4 5">
    <name type="scientific">Pseudosulfitobacter pseudonitzschiae</name>
    <dbReference type="NCBI Taxonomy" id="1402135"/>
    <lineage>
        <taxon>Bacteria</taxon>
        <taxon>Pseudomonadati</taxon>
        <taxon>Pseudomonadota</taxon>
        <taxon>Alphaproteobacteria</taxon>
        <taxon>Rhodobacterales</taxon>
        <taxon>Roseobacteraceae</taxon>
        <taxon>Pseudosulfitobacter</taxon>
    </lineage>
</organism>
<dbReference type="PRINTS" id="PR00081">
    <property type="entry name" value="GDHRDH"/>
</dbReference>
<feature type="domain" description="Ketoreductase" evidence="3">
    <location>
        <begin position="9"/>
        <end position="185"/>
    </location>
</feature>
<dbReference type="PANTHER" id="PTHR43639:SF1">
    <property type="entry name" value="SHORT-CHAIN DEHYDROGENASE_REDUCTASE FAMILY PROTEIN"/>
    <property type="match status" value="1"/>
</dbReference>
<dbReference type="PANTHER" id="PTHR43639">
    <property type="entry name" value="OXIDOREDUCTASE, SHORT-CHAIN DEHYDROGENASE/REDUCTASE FAMILY (AFU_ORTHOLOGUE AFUA_5G02870)"/>
    <property type="match status" value="1"/>
</dbReference>
<dbReference type="InterPro" id="IPR002347">
    <property type="entry name" value="SDR_fam"/>
</dbReference>
<dbReference type="SUPFAM" id="SSF51735">
    <property type="entry name" value="NAD(P)-binding Rossmann-fold domains"/>
    <property type="match status" value="1"/>
</dbReference>